<evidence type="ECO:0000259" key="1">
    <source>
        <dbReference type="Pfam" id="PF11716"/>
    </source>
</evidence>
<dbReference type="Pfam" id="PF11716">
    <property type="entry name" value="MDMPI_N"/>
    <property type="match status" value="1"/>
</dbReference>
<dbReference type="NCBIfam" id="TIGR03086">
    <property type="entry name" value="TIGR03086 family metal-binding protein"/>
    <property type="match status" value="1"/>
</dbReference>
<dbReference type="InterPro" id="IPR017517">
    <property type="entry name" value="Maleyloyr_isom"/>
</dbReference>
<feature type="domain" description="Mycothiol-dependent maleylpyruvate isomerase metal-binding" evidence="1">
    <location>
        <begin position="13"/>
        <end position="136"/>
    </location>
</feature>
<dbReference type="InterPro" id="IPR034660">
    <property type="entry name" value="DinB/YfiT-like"/>
</dbReference>
<protein>
    <submittedName>
        <fullName evidence="2">TIGR03086 family metal-binding protein</fullName>
    </submittedName>
</protein>
<accession>A0AAU2GV96</accession>
<reference evidence="2" key="1">
    <citation type="submission" date="2022-10" db="EMBL/GenBank/DDBJ databases">
        <title>The complete genomes of actinobacterial strains from the NBC collection.</title>
        <authorList>
            <person name="Joergensen T.S."/>
            <person name="Alvarez Arevalo M."/>
            <person name="Sterndorff E.B."/>
            <person name="Faurdal D."/>
            <person name="Vuksanovic O."/>
            <person name="Mourched A.-S."/>
            <person name="Charusanti P."/>
            <person name="Shaw S."/>
            <person name="Blin K."/>
            <person name="Weber T."/>
        </authorList>
    </citation>
    <scope>NUCLEOTIDE SEQUENCE</scope>
    <source>
        <strain evidence="2">NBC_00060</strain>
    </source>
</reference>
<dbReference type="AlphaFoldDB" id="A0AAU2GV96"/>
<organism evidence="2">
    <name type="scientific">Streptomyces sp. NBC_00060</name>
    <dbReference type="NCBI Taxonomy" id="2975636"/>
    <lineage>
        <taxon>Bacteria</taxon>
        <taxon>Bacillati</taxon>
        <taxon>Actinomycetota</taxon>
        <taxon>Actinomycetes</taxon>
        <taxon>Kitasatosporales</taxon>
        <taxon>Streptomycetaceae</taxon>
        <taxon>Streptomyces</taxon>
    </lineage>
</organism>
<dbReference type="NCBIfam" id="TIGR03083">
    <property type="entry name" value="maleylpyruvate isomerase family mycothiol-dependent enzyme"/>
    <property type="match status" value="1"/>
</dbReference>
<dbReference type="EMBL" id="CP108253">
    <property type="protein sequence ID" value="WTU39592.1"/>
    <property type="molecule type" value="Genomic_DNA"/>
</dbReference>
<dbReference type="GO" id="GO:0046872">
    <property type="term" value="F:metal ion binding"/>
    <property type="evidence" value="ECO:0007669"/>
    <property type="project" value="InterPro"/>
</dbReference>
<proteinExistence type="predicted"/>
<dbReference type="SUPFAM" id="SSF109854">
    <property type="entry name" value="DinB/YfiT-like putative metalloenzymes"/>
    <property type="match status" value="1"/>
</dbReference>
<sequence length="198" mass="20581">MDTQTQTPRPDLGPAARAVAALLDGVRDEQLGAPTPCPKYSVRELLGHIAGLTTAFDSAARKEFGPSTATDPGSVTPVLPEDWRTGLPGRLAALAEAWRAPDAWDGDTQAGGITFPAAIAGVVALNELVVHGWDLARATGQPYDPGAASLEVVHGFFDASRDDAMRAPAFGPVVEVPKNAPLLDRVVGLSGRDPGWAA</sequence>
<dbReference type="InterPro" id="IPR017520">
    <property type="entry name" value="CHP03086"/>
</dbReference>
<evidence type="ECO:0000313" key="2">
    <source>
        <dbReference type="EMBL" id="WTU39592.1"/>
    </source>
</evidence>
<dbReference type="Gene3D" id="1.20.120.450">
    <property type="entry name" value="dinb family like domain"/>
    <property type="match status" value="1"/>
</dbReference>
<gene>
    <name evidence="2" type="ORF">OHV25_08400</name>
</gene>
<dbReference type="InterPro" id="IPR024344">
    <property type="entry name" value="MDMPI_metal-binding"/>
</dbReference>
<name>A0AAU2GV96_9ACTN</name>